<evidence type="ECO:0000313" key="2">
    <source>
        <dbReference type="EMBL" id="PMC80185.1"/>
    </source>
</evidence>
<dbReference type="EMBL" id="PNHQ01000004">
    <property type="protein sequence ID" value="PMC80185.1"/>
    <property type="molecule type" value="Genomic_DNA"/>
</dbReference>
<evidence type="ECO:0000259" key="1">
    <source>
        <dbReference type="Pfam" id="PF01248"/>
    </source>
</evidence>
<proteinExistence type="predicted"/>
<accession>A0A2N6UF73</accession>
<keyword evidence="3" id="KW-1185">Reference proteome</keyword>
<dbReference type="InterPro" id="IPR029064">
    <property type="entry name" value="Ribosomal_eL30-like_sf"/>
</dbReference>
<dbReference type="InterPro" id="IPR004038">
    <property type="entry name" value="Ribosomal_eL8/eL30/eS12/Gad45"/>
</dbReference>
<gene>
    <name evidence="2" type="ORF">CJ191_02245</name>
</gene>
<protein>
    <recommendedName>
        <fullName evidence="1">Ribosomal protein eL8/eL30/eS12/Gadd45 domain-containing protein</fullName>
    </recommendedName>
</protein>
<name>A0A2N6UF73_9LACT</name>
<reference evidence="2 3" key="1">
    <citation type="submission" date="2017-09" db="EMBL/GenBank/DDBJ databases">
        <title>Bacterial strain isolated from the female urinary microbiota.</title>
        <authorList>
            <person name="Thomas-White K."/>
            <person name="Kumar N."/>
            <person name="Forster S."/>
            <person name="Putonti C."/>
            <person name="Lawley T."/>
            <person name="Wolfe A.J."/>
        </authorList>
    </citation>
    <scope>NUCLEOTIDE SEQUENCE [LARGE SCALE GENOMIC DNA]</scope>
    <source>
        <strain evidence="2 3">UMB0240</strain>
    </source>
</reference>
<dbReference type="RefSeq" id="WP_070468979.1">
    <property type="nucleotide sequence ID" value="NZ_PNHQ01000004.1"/>
</dbReference>
<organism evidence="2 3">
    <name type="scientific">Aerococcus viridans</name>
    <dbReference type="NCBI Taxonomy" id="1377"/>
    <lineage>
        <taxon>Bacteria</taxon>
        <taxon>Bacillati</taxon>
        <taxon>Bacillota</taxon>
        <taxon>Bacilli</taxon>
        <taxon>Lactobacillales</taxon>
        <taxon>Aerococcaceae</taxon>
        <taxon>Aerococcus</taxon>
    </lineage>
</organism>
<dbReference type="Pfam" id="PF01248">
    <property type="entry name" value="Ribosomal_L7Ae"/>
    <property type="match status" value="1"/>
</dbReference>
<sequence length="95" mass="10502">MNNNKLKLLGLAQTASKLVSGTETVMKTIQQGTAILVVFASDVSEQTKKSIENKCAFYEVECIQMFTTEEISSALGKKRSMIAFLDQGFVKSFKK</sequence>
<evidence type="ECO:0000313" key="3">
    <source>
        <dbReference type="Proteomes" id="UP000235701"/>
    </source>
</evidence>
<dbReference type="Gene3D" id="3.30.1330.30">
    <property type="match status" value="1"/>
</dbReference>
<comment type="caution">
    <text evidence="2">The sequence shown here is derived from an EMBL/GenBank/DDBJ whole genome shotgun (WGS) entry which is preliminary data.</text>
</comment>
<dbReference type="Proteomes" id="UP000235701">
    <property type="component" value="Unassembled WGS sequence"/>
</dbReference>
<dbReference type="AlphaFoldDB" id="A0A2N6UF73"/>
<dbReference type="OrthoDB" id="9794863at2"/>
<feature type="domain" description="Ribosomal protein eL8/eL30/eS12/Gadd45" evidence="1">
    <location>
        <begin position="7"/>
        <end position="89"/>
    </location>
</feature>
<dbReference type="SUPFAM" id="SSF55315">
    <property type="entry name" value="L30e-like"/>
    <property type="match status" value="1"/>
</dbReference>